<dbReference type="FunFam" id="1.10.418.10:FF:000030">
    <property type="entry name" value="Related to alpha-actinin"/>
    <property type="match status" value="1"/>
</dbReference>
<dbReference type="PROSITE" id="PS00020">
    <property type="entry name" value="ACTININ_2"/>
    <property type="match status" value="1"/>
</dbReference>
<dbReference type="GO" id="GO:0003779">
    <property type="term" value="F:actin binding"/>
    <property type="evidence" value="ECO:0007669"/>
    <property type="project" value="UniProtKB-KW"/>
</dbReference>
<dbReference type="GO" id="GO:0005509">
    <property type="term" value="F:calcium ion binding"/>
    <property type="evidence" value="ECO:0007669"/>
    <property type="project" value="InterPro"/>
</dbReference>
<dbReference type="EMBL" id="JANBPU010000085">
    <property type="protein sequence ID" value="KAJ1916952.1"/>
    <property type="molecule type" value="Genomic_DNA"/>
</dbReference>
<comment type="caution">
    <text evidence="8">The sequence shown here is derived from an EMBL/GenBank/DDBJ whole genome shotgun (WGS) entry which is preliminary data.</text>
</comment>
<dbReference type="FunFam" id="1.10.418.10:FF:000077">
    <property type="entry name" value="Related to alpha-actinin"/>
    <property type="match status" value="1"/>
</dbReference>
<dbReference type="PROSITE" id="PS50021">
    <property type="entry name" value="CH"/>
    <property type="match status" value="2"/>
</dbReference>
<dbReference type="SMART" id="SM01184">
    <property type="entry name" value="efhand_Ca_insen"/>
    <property type="match status" value="1"/>
</dbReference>
<dbReference type="Pfam" id="PF08726">
    <property type="entry name" value="EFhand_Ca_insen"/>
    <property type="match status" value="1"/>
</dbReference>
<dbReference type="PROSITE" id="PS50222">
    <property type="entry name" value="EF_HAND_2"/>
    <property type="match status" value="1"/>
</dbReference>
<dbReference type="InterPro" id="IPR011992">
    <property type="entry name" value="EF-hand-dom_pair"/>
</dbReference>
<dbReference type="SMART" id="SM00033">
    <property type="entry name" value="CH"/>
    <property type="match status" value="2"/>
</dbReference>
<dbReference type="Gene3D" id="1.20.58.60">
    <property type="match status" value="2"/>
</dbReference>
<evidence type="ECO:0000256" key="3">
    <source>
        <dbReference type="ARBA" id="ARBA00022837"/>
    </source>
</evidence>
<protein>
    <submittedName>
        <fullName evidence="8">Alpha-actinin</fullName>
    </submittedName>
</protein>
<dbReference type="PROSITE" id="PS00019">
    <property type="entry name" value="ACTININ_1"/>
    <property type="match status" value="1"/>
</dbReference>
<dbReference type="OrthoDB" id="10017054at2759"/>
<keyword evidence="2" id="KW-0677">Repeat</keyword>
<dbReference type="CDD" id="cd21216">
    <property type="entry name" value="CH_ACTN_rpt2"/>
    <property type="match status" value="1"/>
</dbReference>
<evidence type="ECO:0000256" key="5">
    <source>
        <dbReference type="SAM" id="Coils"/>
    </source>
</evidence>
<dbReference type="InterPro" id="IPR002048">
    <property type="entry name" value="EF_hand_dom"/>
</dbReference>
<dbReference type="PANTHER" id="PTHR11915">
    <property type="entry name" value="SPECTRIN/FILAMIN RELATED CYTOSKELETAL PROTEIN"/>
    <property type="match status" value="1"/>
</dbReference>
<evidence type="ECO:0000256" key="4">
    <source>
        <dbReference type="ARBA" id="ARBA00023203"/>
    </source>
</evidence>
<feature type="domain" description="EF-hand" evidence="7">
    <location>
        <begin position="502"/>
        <end position="537"/>
    </location>
</feature>
<dbReference type="InterPro" id="IPR014837">
    <property type="entry name" value="EF-hand_Ca_insen"/>
</dbReference>
<dbReference type="SUPFAM" id="SSF46966">
    <property type="entry name" value="Spectrin repeat"/>
    <property type="match status" value="1"/>
</dbReference>
<feature type="domain" description="Calponin-homology (CH)" evidence="6">
    <location>
        <begin position="142"/>
        <end position="248"/>
    </location>
</feature>
<proteinExistence type="inferred from homology"/>
<keyword evidence="9" id="KW-1185">Reference proteome</keyword>
<evidence type="ECO:0000259" key="7">
    <source>
        <dbReference type="PROSITE" id="PS50222"/>
    </source>
</evidence>
<dbReference type="Proteomes" id="UP001150538">
    <property type="component" value="Unassembled WGS sequence"/>
</dbReference>
<keyword evidence="4" id="KW-0009">Actin-binding</keyword>
<dbReference type="SUPFAM" id="SSF47576">
    <property type="entry name" value="Calponin-homology domain, CH-domain"/>
    <property type="match status" value="1"/>
</dbReference>
<feature type="coiled-coil region" evidence="5">
    <location>
        <begin position="427"/>
        <end position="457"/>
    </location>
</feature>
<reference evidence="8" key="1">
    <citation type="submission" date="2022-07" db="EMBL/GenBank/DDBJ databases">
        <title>Phylogenomic reconstructions and comparative analyses of Kickxellomycotina fungi.</title>
        <authorList>
            <person name="Reynolds N.K."/>
            <person name="Stajich J.E."/>
            <person name="Barry K."/>
            <person name="Grigoriev I.V."/>
            <person name="Crous P."/>
            <person name="Smith M.E."/>
        </authorList>
    </citation>
    <scope>NUCLEOTIDE SEQUENCE</scope>
    <source>
        <strain evidence="8">NBRC 100468</strain>
    </source>
</reference>
<keyword evidence="3" id="KW-0106">Calcium</keyword>
<evidence type="ECO:0000256" key="2">
    <source>
        <dbReference type="ARBA" id="ARBA00022737"/>
    </source>
</evidence>
<dbReference type="Gene3D" id="1.10.418.10">
    <property type="entry name" value="Calponin-like domain"/>
    <property type="match status" value="2"/>
</dbReference>
<dbReference type="AlphaFoldDB" id="A0A9W8DSK6"/>
<name>A0A9W8DSK6_9FUNG</name>
<feature type="domain" description="Calponin-homology (CH)" evidence="6">
    <location>
        <begin position="27"/>
        <end position="133"/>
    </location>
</feature>
<evidence type="ECO:0000313" key="8">
    <source>
        <dbReference type="EMBL" id="KAJ1916952.1"/>
    </source>
</evidence>
<dbReference type="CDD" id="cd00051">
    <property type="entry name" value="EFh"/>
    <property type="match status" value="1"/>
</dbReference>
<evidence type="ECO:0000313" key="9">
    <source>
        <dbReference type="Proteomes" id="UP001150538"/>
    </source>
</evidence>
<gene>
    <name evidence="8" type="primary">ain1</name>
    <name evidence="8" type="ORF">H4219_003477</name>
</gene>
<dbReference type="Gene3D" id="1.10.238.10">
    <property type="entry name" value="EF-hand"/>
    <property type="match status" value="2"/>
</dbReference>
<evidence type="ECO:0000259" key="6">
    <source>
        <dbReference type="PROSITE" id="PS50021"/>
    </source>
</evidence>
<sequence>MNISSAIHKPIGYGIKNTQHMDRGWEVIQAKTFTKWVNNQLGAQNVAPINSIVTDLSDGTALIQLLEIIGDVSLGRYNRNPKLRIQRVENVNKALEFIRERRVNLTNIGAEDIVDANPKLILGMIWTIILRFTIAMISEEGLTAKDGLLLWCQRKTAPYHDVNVVDFTYSWQDGLAFCALIHRHRPDLLDYDRLDKSDPHSNTALAFEVAERYLGIPKLLDVEDVCDVGKPDERSIMTYVAQYFHAFSSLSKAETAGRRVEKFSEMLQSAYEMQHDYGRRVRALLGQIDHIKSQWEDANFDGTYADARNKSSTFINYKVTDKRRWVVEKLELETLLGNIQTKLATYNLSPYKPPAGYSTNDLEAAWDSLAKAEVAWRKTINTKIREIKTQLQRKYADQANILHTSIMSISNQLASLNGELEIQLQIINRLCEKAKVLDKSLRDLEKLDQECQDANIDENDYTVYTKEDLNFDMEMLKRALNKKRMFIENQAVVRNMSNLTPAQLEEFEATFRFFDRENTNTLTDAEFRAAMETLDQTFKDDEFADLFIKVSEGRDYVTFEQYIHFLVSITEDQTTPEQLQGSFRVVSDDKDYVTVNDLQSCGISPSAINHLTTVMPRAGQDPNAYDYISYLNSAFNN</sequence>
<dbReference type="InterPro" id="IPR036872">
    <property type="entry name" value="CH_dom_sf"/>
</dbReference>
<keyword evidence="5" id="KW-0175">Coiled coil</keyword>
<dbReference type="SUPFAM" id="SSF47473">
    <property type="entry name" value="EF-hand"/>
    <property type="match status" value="1"/>
</dbReference>
<dbReference type="InterPro" id="IPR001589">
    <property type="entry name" value="Actinin_actin-bd_CS"/>
</dbReference>
<dbReference type="Pfam" id="PF00307">
    <property type="entry name" value="CH"/>
    <property type="match status" value="2"/>
</dbReference>
<comment type="similarity">
    <text evidence="1">Belongs to the alpha-actinin family.</text>
</comment>
<evidence type="ECO:0000256" key="1">
    <source>
        <dbReference type="ARBA" id="ARBA00010255"/>
    </source>
</evidence>
<accession>A0A9W8DSK6</accession>
<dbReference type="InterPro" id="IPR001715">
    <property type="entry name" value="CH_dom"/>
</dbReference>
<organism evidence="8 9">
    <name type="scientific">Mycoemilia scoparia</name>
    <dbReference type="NCBI Taxonomy" id="417184"/>
    <lineage>
        <taxon>Eukaryota</taxon>
        <taxon>Fungi</taxon>
        <taxon>Fungi incertae sedis</taxon>
        <taxon>Zoopagomycota</taxon>
        <taxon>Kickxellomycotina</taxon>
        <taxon>Kickxellomycetes</taxon>
        <taxon>Kickxellales</taxon>
        <taxon>Kickxellaceae</taxon>
        <taxon>Mycoemilia</taxon>
    </lineage>
</organism>